<protein>
    <submittedName>
        <fullName evidence="3">Uncharacterized protein</fullName>
    </submittedName>
</protein>
<evidence type="ECO:0000256" key="2">
    <source>
        <dbReference type="SAM" id="Phobius"/>
    </source>
</evidence>
<organism evidence="3">
    <name type="scientific">Marseillevirus LCMAC101</name>
    <dbReference type="NCBI Taxonomy" id="2506602"/>
    <lineage>
        <taxon>Viruses</taxon>
        <taxon>Varidnaviria</taxon>
        <taxon>Bamfordvirae</taxon>
        <taxon>Nucleocytoviricota</taxon>
        <taxon>Megaviricetes</taxon>
        <taxon>Pimascovirales</taxon>
        <taxon>Pimascovirales incertae sedis</taxon>
        <taxon>Marseilleviridae</taxon>
    </lineage>
</organism>
<accession>A0A481YTH3</accession>
<sequence>MNETINVILIGLIVFLLVYLLLSTLVPKDKRGPPSGSGPPPVDWISSPHPSGEYGDAFPTKRLKELWEKLGPPSILDPRTGGLAIWYEKDLNHSYDGKCFSEIMIRDEMIPHGKPRNHVDFIYTWLRLHVPKYLESDVRNLSTSVIYDPLKGSIRARCHSLKANVATLYLAKKISTGEISGEEAKSEYGNQIKKSSSNQEAYDKMMKYLCEE</sequence>
<feature type="transmembrane region" description="Helical" evidence="2">
    <location>
        <begin position="6"/>
        <end position="26"/>
    </location>
</feature>
<evidence type="ECO:0000256" key="1">
    <source>
        <dbReference type="SAM" id="MobiDB-lite"/>
    </source>
</evidence>
<feature type="region of interest" description="Disordered" evidence="1">
    <location>
        <begin position="30"/>
        <end position="49"/>
    </location>
</feature>
<evidence type="ECO:0000313" key="3">
    <source>
        <dbReference type="EMBL" id="QBK86065.1"/>
    </source>
</evidence>
<gene>
    <name evidence="3" type="ORF">LCMAC101_06600</name>
</gene>
<keyword evidence="2" id="KW-1133">Transmembrane helix</keyword>
<dbReference type="EMBL" id="MK500329">
    <property type="protein sequence ID" value="QBK86065.1"/>
    <property type="molecule type" value="Genomic_DNA"/>
</dbReference>
<proteinExistence type="predicted"/>
<keyword evidence="2" id="KW-0472">Membrane</keyword>
<reference evidence="3" key="1">
    <citation type="journal article" date="2019" name="MBio">
        <title>Virus Genomes from Deep Sea Sediments Expand the Ocean Megavirome and Support Independent Origins of Viral Gigantism.</title>
        <authorList>
            <person name="Backstrom D."/>
            <person name="Yutin N."/>
            <person name="Jorgensen S.L."/>
            <person name="Dharamshi J."/>
            <person name="Homa F."/>
            <person name="Zaremba-Niedwiedzka K."/>
            <person name="Spang A."/>
            <person name="Wolf Y.I."/>
            <person name="Koonin E.V."/>
            <person name="Ettema T.J."/>
        </authorList>
    </citation>
    <scope>NUCLEOTIDE SEQUENCE</scope>
</reference>
<name>A0A481YTH3_9VIRU</name>
<keyword evidence="2" id="KW-0812">Transmembrane</keyword>